<evidence type="ECO:0000256" key="2">
    <source>
        <dbReference type="ARBA" id="ARBA00022729"/>
    </source>
</evidence>
<keyword evidence="4" id="KW-0325">Glycoprotein</keyword>
<dbReference type="Pfam" id="PF13855">
    <property type="entry name" value="LRR_8"/>
    <property type="match status" value="2"/>
</dbReference>
<feature type="region of interest" description="Disordered" evidence="5">
    <location>
        <begin position="1"/>
        <end position="20"/>
    </location>
</feature>
<dbReference type="InterPro" id="IPR055414">
    <property type="entry name" value="LRR_R13L4/SHOC2-like"/>
</dbReference>
<organism evidence="7 8">
    <name type="scientific">Dioscorea zingiberensis</name>
    <dbReference type="NCBI Taxonomy" id="325984"/>
    <lineage>
        <taxon>Eukaryota</taxon>
        <taxon>Viridiplantae</taxon>
        <taxon>Streptophyta</taxon>
        <taxon>Embryophyta</taxon>
        <taxon>Tracheophyta</taxon>
        <taxon>Spermatophyta</taxon>
        <taxon>Magnoliopsida</taxon>
        <taxon>Liliopsida</taxon>
        <taxon>Dioscoreales</taxon>
        <taxon>Dioscoreaceae</taxon>
        <taxon>Dioscorea</taxon>
    </lineage>
</organism>
<dbReference type="SUPFAM" id="SSF52058">
    <property type="entry name" value="L domain-like"/>
    <property type="match status" value="1"/>
</dbReference>
<dbReference type="InterPro" id="IPR001611">
    <property type="entry name" value="Leu-rich_rpt"/>
</dbReference>
<dbReference type="PANTHER" id="PTHR48057">
    <property type="entry name" value="LEUCINE-RICH REPEAT SERINE/THREONINE-PROTEIN KINASE 1"/>
    <property type="match status" value="1"/>
</dbReference>
<dbReference type="EMBL" id="JAGGNH010000009">
    <property type="protein sequence ID" value="KAJ0963859.1"/>
    <property type="molecule type" value="Genomic_DNA"/>
</dbReference>
<sequence length="515" mass="56207">MAGFFDLSSPCLEADSSPAPETETRKAARLHSAIMTVELGLVVASLQPDCARTGGDAGLSGDFFRGQIPANIGNLTSLKALNLSGSFQGDVQIPTTLGNLCNLHTLVLSQFNLSLELAKLGRIFSGCLKHSLVELDLSYTSLHGSLPKWLKNLTNLKSLDLSSNKIKSTLPPWLYKLSRLENLNLASNALQGRDILANIGDFLSSLKFLDLSYNDPGLSLPTTIGNLCKLQGLFLSGLNLSKEAAKFKQIFSGCIAQSLRMLSLSETYLGGDMPDWIGGLKNLQLLDLHSNQINSTLPPWLFNLTTIAYLDLSYNDFHGSIPSLFENMISLEILVLGGNSHLEGPIPVTLGKLCKLQELHLFNINFSQNFHDYGNIFSGCIRNSLQGLGLSNTSLSGHFPNEIWNLKSLLGLDIGQNSLSGSIPTEIGRLSSVRYLNLSNNQLSGAIPKSLRQLSHLMYLDLEHNNLESVSSEDHLAIPELLVDLSLSMNKINERTPSKGHALDLKSLLWIEVQQ</sequence>
<evidence type="ECO:0000256" key="5">
    <source>
        <dbReference type="SAM" id="MobiDB-lite"/>
    </source>
</evidence>
<name>A0A9D5H598_9LILI</name>
<evidence type="ECO:0000259" key="6">
    <source>
        <dbReference type="Pfam" id="PF23598"/>
    </source>
</evidence>
<keyword evidence="1" id="KW-0433">Leucine-rich repeat</keyword>
<evidence type="ECO:0000256" key="3">
    <source>
        <dbReference type="ARBA" id="ARBA00022737"/>
    </source>
</evidence>
<accession>A0A9D5H598</accession>
<evidence type="ECO:0000256" key="1">
    <source>
        <dbReference type="ARBA" id="ARBA00022614"/>
    </source>
</evidence>
<dbReference type="InterPro" id="IPR052595">
    <property type="entry name" value="LRRC69/RLP"/>
</dbReference>
<protein>
    <recommendedName>
        <fullName evidence="6">Disease resistance R13L4/SHOC-2-like LRR domain-containing protein</fullName>
    </recommendedName>
</protein>
<keyword evidence="3" id="KW-0677">Repeat</keyword>
<dbReference type="SUPFAM" id="SSF52047">
    <property type="entry name" value="RNI-like"/>
    <property type="match status" value="1"/>
</dbReference>
<dbReference type="PRINTS" id="PR00019">
    <property type="entry name" value="LEURICHRPT"/>
</dbReference>
<dbReference type="SMART" id="SM00365">
    <property type="entry name" value="LRR_SD22"/>
    <property type="match status" value="3"/>
</dbReference>
<reference evidence="7" key="2">
    <citation type="journal article" date="2022" name="Hortic Res">
        <title>The genome of Dioscorea zingiberensis sheds light on the biosynthesis, origin and evolution of the medicinally important diosgenin saponins.</title>
        <authorList>
            <person name="Li Y."/>
            <person name="Tan C."/>
            <person name="Li Z."/>
            <person name="Guo J."/>
            <person name="Li S."/>
            <person name="Chen X."/>
            <person name="Wang C."/>
            <person name="Dai X."/>
            <person name="Yang H."/>
            <person name="Song W."/>
            <person name="Hou L."/>
            <person name="Xu J."/>
            <person name="Tong Z."/>
            <person name="Xu A."/>
            <person name="Yuan X."/>
            <person name="Wang W."/>
            <person name="Yang Q."/>
            <person name="Chen L."/>
            <person name="Sun Z."/>
            <person name="Wang K."/>
            <person name="Pan B."/>
            <person name="Chen J."/>
            <person name="Bao Y."/>
            <person name="Liu F."/>
            <person name="Qi X."/>
            <person name="Gang D.R."/>
            <person name="Wen J."/>
            <person name="Li J."/>
        </authorList>
    </citation>
    <scope>NUCLEOTIDE SEQUENCE</scope>
    <source>
        <strain evidence="7">Dzin_1.0</strain>
    </source>
</reference>
<dbReference type="AlphaFoldDB" id="A0A9D5H598"/>
<dbReference type="Proteomes" id="UP001085076">
    <property type="component" value="Miscellaneous, Linkage group lg09"/>
</dbReference>
<evidence type="ECO:0000313" key="8">
    <source>
        <dbReference type="Proteomes" id="UP001085076"/>
    </source>
</evidence>
<feature type="domain" description="Disease resistance R13L4/SHOC-2-like LRR" evidence="6">
    <location>
        <begin position="258"/>
        <end position="382"/>
    </location>
</feature>
<dbReference type="InterPro" id="IPR032675">
    <property type="entry name" value="LRR_dom_sf"/>
</dbReference>
<evidence type="ECO:0000256" key="4">
    <source>
        <dbReference type="ARBA" id="ARBA00023180"/>
    </source>
</evidence>
<dbReference type="SMART" id="SM00369">
    <property type="entry name" value="LRR_TYP"/>
    <property type="match status" value="4"/>
</dbReference>
<dbReference type="OrthoDB" id="1907415at2759"/>
<keyword evidence="8" id="KW-1185">Reference proteome</keyword>
<evidence type="ECO:0000313" key="7">
    <source>
        <dbReference type="EMBL" id="KAJ0963859.1"/>
    </source>
</evidence>
<dbReference type="InterPro" id="IPR003591">
    <property type="entry name" value="Leu-rich_rpt_typical-subtyp"/>
</dbReference>
<gene>
    <name evidence="7" type="ORF">J5N97_028981</name>
</gene>
<comment type="caution">
    <text evidence="7">The sequence shown here is derived from an EMBL/GenBank/DDBJ whole genome shotgun (WGS) entry which is preliminary data.</text>
</comment>
<reference evidence="7" key="1">
    <citation type="submission" date="2021-03" db="EMBL/GenBank/DDBJ databases">
        <authorList>
            <person name="Li Z."/>
            <person name="Yang C."/>
        </authorList>
    </citation>
    <scope>NUCLEOTIDE SEQUENCE</scope>
    <source>
        <strain evidence="7">Dzin_1.0</strain>
        <tissue evidence="7">Leaf</tissue>
    </source>
</reference>
<proteinExistence type="predicted"/>
<dbReference type="PANTHER" id="PTHR48057:SF29">
    <property type="entry name" value="OS02G0609900 PROTEIN"/>
    <property type="match status" value="1"/>
</dbReference>
<keyword evidence="2" id="KW-0732">Signal</keyword>
<dbReference type="FunFam" id="3.80.10.10:FF:000041">
    <property type="entry name" value="LRR receptor-like serine/threonine-protein kinase ERECTA"/>
    <property type="match status" value="1"/>
</dbReference>
<dbReference type="Gene3D" id="3.80.10.10">
    <property type="entry name" value="Ribonuclease Inhibitor"/>
    <property type="match status" value="4"/>
</dbReference>
<dbReference type="Pfam" id="PF23598">
    <property type="entry name" value="LRR_14"/>
    <property type="match status" value="1"/>
</dbReference>
<dbReference type="PROSITE" id="PS51450">
    <property type="entry name" value="LRR"/>
    <property type="match status" value="2"/>
</dbReference>